<protein>
    <submittedName>
        <fullName evidence="1">Uncharacterized protein</fullName>
    </submittedName>
</protein>
<dbReference type="AlphaFoldDB" id="A0AAU8D334"/>
<dbReference type="RefSeq" id="WP_353646796.1">
    <property type="nucleotide sequence ID" value="NZ_CP159256.1"/>
</dbReference>
<dbReference type="EMBL" id="CP159256">
    <property type="protein sequence ID" value="XCG52593.1"/>
    <property type="molecule type" value="Genomic_DNA"/>
</dbReference>
<organism evidence="1">
    <name type="scientific">Mesorhizobium sp. WSM2240</name>
    <dbReference type="NCBI Taxonomy" id="3228851"/>
    <lineage>
        <taxon>Bacteria</taxon>
        <taxon>Pseudomonadati</taxon>
        <taxon>Pseudomonadota</taxon>
        <taxon>Alphaproteobacteria</taxon>
        <taxon>Hyphomicrobiales</taxon>
        <taxon>Phyllobacteriaceae</taxon>
        <taxon>Mesorhizobium</taxon>
    </lineage>
</organism>
<proteinExistence type="predicted"/>
<reference evidence="1" key="1">
    <citation type="submission" date="2024-06" db="EMBL/GenBank/DDBJ databases">
        <title>Mesorhizobium karijinii sp. nov., a symbiont of the iconic Swainsona formosa from arid Australia.</title>
        <authorList>
            <person name="Hill Y.J."/>
            <person name="Watkin E.L.J."/>
            <person name="O'Hara G.W."/>
            <person name="Terpolilli J."/>
            <person name="Tye M.L."/>
            <person name="Kohlmeier M.G."/>
        </authorList>
    </citation>
    <scope>NUCLEOTIDE SEQUENCE</scope>
    <source>
        <strain evidence="1">WSM2240</strain>
        <plasmid evidence="1">pMk2240A</plasmid>
    </source>
</reference>
<accession>A0AAU8D334</accession>
<keyword evidence="1" id="KW-0614">Plasmid</keyword>
<gene>
    <name evidence="1" type="ORF">ABVK50_31195</name>
</gene>
<name>A0AAU8D334_9HYPH</name>
<geneLocation type="plasmid" evidence="1">
    <name>pMk2240A</name>
</geneLocation>
<sequence>MAKIHFDALCAGDAGNSNLTVWELADPEAAALAALDIYGSSAATAAAWCALTAHFDGREGDYRFWCRVFSKLGDGAPP</sequence>
<evidence type="ECO:0000313" key="1">
    <source>
        <dbReference type="EMBL" id="XCG52593.1"/>
    </source>
</evidence>